<evidence type="ECO:0008006" key="4">
    <source>
        <dbReference type="Google" id="ProtNLM"/>
    </source>
</evidence>
<gene>
    <name evidence="2" type="ORF">E3Q10_01984</name>
</gene>
<organism evidence="2 3">
    <name type="scientific">Wallemia mellicola</name>
    <dbReference type="NCBI Taxonomy" id="1708541"/>
    <lineage>
        <taxon>Eukaryota</taxon>
        <taxon>Fungi</taxon>
        <taxon>Dikarya</taxon>
        <taxon>Basidiomycota</taxon>
        <taxon>Wallemiomycotina</taxon>
        <taxon>Wallemiomycetes</taxon>
        <taxon>Wallemiales</taxon>
        <taxon>Wallemiaceae</taxon>
        <taxon>Wallemia</taxon>
    </lineage>
</organism>
<evidence type="ECO:0000313" key="3">
    <source>
        <dbReference type="Proteomes" id="UP000305647"/>
    </source>
</evidence>
<name>A0A4T0QZD0_9BASI</name>
<dbReference type="AlphaFoldDB" id="A0A4T0QZD0"/>
<dbReference type="Proteomes" id="UP000305647">
    <property type="component" value="Unassembled WGS sequence"/>
</dbReference>
<sequence length="668" mass="76881">MGSLTKLPSELWSAILEQLDQRDQSSTSAALMIAFPKAPVDFKHVWMHIHLRNELQVKALNMKLMNDREMKLTLQSQSYLGQSLRHTAMLGDPYFLINVYESLKHVQLLSIFVGPAFAPEHLSEFFNKPRNNLRTLNIHFRPYLKRRSYYQFLKGAYFDSTLEQLALNWPINPNLTRLSFIQDNPPSLDHKESKERLPLHVEQSVDLIDHSTYLESYSGGPTSYFKKRILTDDLPKKFAHPIVFFNLSHCLTQFSTSPFASSIEHMRLIIPQRDVRFNMALDVATSLAIKDSLPKVKSIDLSTTLIKVVGPDANLSNLLRKLRSLEYLILDQTDVLGTDVTYTNVVARDRARKSARAIGQMSATTGLVHAKSIEIAINEWVAEQRASFMQFDESIIERQQDERNEEIVQPRRRINTGRRAFQANFSIRTETGSDTRNLPRLSNAAKAYLENAPVNYLVLPELSQLKAITVGVSDQVKKCRREEWHKEFEKGWREGCNKVVETIEQIYKAWMKSIEDDCTADGSTTNKTITQKTKNKYKTYGKSNNQPRAQRGQVKKKVEIIKLEDTKDNETSKSTLPNNFKDHFKGMSICSDEKQMLELIERASDREYQVPVFCTKAKCEHPRNTGDNEGESEEELEEEVVESDKEEEIIECPSNCAHRVIWDIWKDV</sequence>
<protein>
    <recommendedName>
        <fullName evidence="4">F-box domain-containing protein</fullName>
    </recommendedName>
</protein>
<accession>A0A4T0QZD0</accession>
<evidence type="ECO:0000256" key="1">
    <source>
        <dbReference type="SAM" id="MobiDB-lite"/>
    </source>
</evidence>
<evidence type="ECO:0000313" key="2">
    <source>
        <dbReference type="EMBL" id="TIC30692.1"/>
    </source>
</evidence>
<reference evidence="2 3" key="1">
    <citation type="submission" date="2019-03" db="EMBL/GenBank/DDBJ databases">
        <title>Sequencing 25 genomes of Wallemia mellicola.</title>
        <authorList>
            <person name="Gostincar C."/>
        </authorList>
    </citation>
    <scope>NUCLEOTIDE SEQUENCE [LARGE SCALE GENOMIC DNA]</scope>
    <source>
        <strain evidence="2 3">EXF-8738</strain>
    </source>
</reference>
<dbReference type="EMBL" id="SPRO01000017">
    <property type="protein sequence ID" value="TIC30692.1"/>
    <property type="molecule type" value="Genomic_DNA"/>
</dbReference>
<proteinExistence type="predicted"/>
<feature type="compositionally biased region" description="Acidic residues" evidence="1">
    <location>
        <begin position="628"/>
        <end position="647"/>
    </location>
</feature>
<comment type="caution">
    <text evidence="2">The sequence shown here is derived from an EMBL/GenBank/DDBJ whole genome shotgun (WGS) entry which is preliminary data.</text>
</comment>
<feature type="region of interest" description="Disordered" evidence="1">
    <location>
        <begin position="619"/>
        <end position="647"/>
    </location>
</feature>